<evidence type="ECO:0000313" key="3">
    <source>
        <dbReference type="EMBL" id="KAL1409231.1"/>
    </source>
</evidence>
<keyword evidence="2" id="KW-0732">Signal</keyword>
<accession>A0ABR3Q452</accession>
<comment type="function">
    <text evidence="1">Nucleoside permease that transports adenosine and guanosine.</text>
</comment>
<keyword evidence="4" id="KW-1185">Reference proteome</keyword>
<keyword evidence="1" id="KW-0813">Transport</keyword>
<feature type="signal peptide" evidence="2">
    <location>
        <begin position="1"/>
        <end position="17"/>
    </location>
</feature>
<dbReference type="RefSeq" id="XP_069209175.1">
    <property type="nucleotide sequence ID" value="XM_069354533.1"/>
</dbReference>
<comment type="similarity">
    <text evidence="1">Belongs to the NUP family.</text>
</comment>
<evidence type="ECO:0008006" key="5">
    <source>
        <dbReference type="Google" id="ProtNLM"/>
    </source>
</evidence>
<dbReference type="InterPro" id="IPR035994">
    <property type="entry name" value="Nucleoside_phosphorylase_sf"/>
</dbReference>
<dbReference type="PANTHER" id="PTHR38643:SF1">
    <property type="entry name" value="PURINE NUCLEOSIDE PERMEASE C285.05-RELATED"/>
    <property type="match status" value="1"/>
</dbReference>
<evidence type="ECO:0000256" key="1">
    <source>
        <dbReference type="PIRNR" id="PIRNR013171"/>
    </source>
</evidence>
<dbReference type="Proteomes" id="UP001565368">
    <property type="component" value="Unassembled WGS sequence"/>
</dbReference>
<comment type="caution">
    <text evidence="3">The sequence shown here is derived from an EMBL/GenBank/DDBJ whole genome shotgun (WGS) entry which is preliminary data.</text>
</comment>
<dbReference type="PIRSF" id="PIRSF013171">
    <property type="entry name" value="Pur_nuclsid_perm"/>
    <property type="match status" value="1"/>
</dbReference>
<dbReference type="InterPro" id="IPR009486">
    <property type="entry name" value="Pur_nuclsid_perm"/>
</dbReference>
<organism evidence="3 4">
    <name type="scientific">Vanrija albida</name>
    <dbReference type="NCBI Taxonomy" id="181172"/>
    <lineage>
        <taxon>Eukaryota</taxon>
        <taxon>Fungi</taxon>
        <taxon>Dikarya</taxon>
        <taxon>Basidiomycota</taxon>
        <taxon>Agaricomycotina</taxon>
        <taxon>Tremellomycetes</taxon>
        <taxon>Trichosporonales</taxon>
        <taxon>Trichosporonaceae</taxon>
        <taxon>Vanrija</taxon>
    </lineage>
</organism>
<dbReference type="GeneID" id="95987107"/>
<gene>
    <name evidence="3" type="ORF">Q8F55_006064</name>
</gene>
<dbReference type="Gene3D" id="3.40.50.1580">
    <property type="entry name" value="Nucleoside phosphorylase domain"/>
    <property type="match status" value="1"/>
</dbReference>
<dbReference type="EMBL" id="JBBXJM010000004">
    <property type="protein sequence ID" value="KAL1409231.1"/>
    <property type="molecule type" value="Genomic_DNA"/>
</dbReference>
<reference evidence="3 4" key="1">
    <citation type="submission" date="2023-08" db="EMBL/GenBank/DDBJ databases">
        <title>Annotated Genome Sequence of Vanrija albida AlHP1.</title>
        <authorList>
            <person name="Herzog R."/>
        </authorList>
    </citation>
    <scope>NUCLEOTIDE SEQUENCE [LARGE SCALE GENOMIC DNA]</scope>
    <source>
        <strain evidence="3 4">AlHP1</strain>
    </source>
</reference>
<dbReference type="PANTHER" id="PTHR38643">
    <property type="entry name" value="PURINE NUCLEOSIDE PERMEASE C285.05-RELATED"/>
    <property type="match status" value="1"/>
</dbReference>
<feature type="chain" id="PRO_5045280630" description="Purine nucleoside permease" evidence="2">
    <location>
        <begin position="18"/>
        <end position="376"/>
    </location>
</feature>
<sequence length="376" mass="40579">MRFPLLALLATGAAALAAPRSECLTPKVFIVSMFSPEDVWTAPLKLTHNVSLPGLSPLFPHVKCDKARDVCHVITGEGEINAAATISAVVLSDKFDLRKTYFLFAGIAGVNPHVATTGSVGLARYAVQVALAYELDARQMPSNWMTGYWIQGTKAPGTLDGANIYGTEVFELNTNLRDRVRALIPADIKLNDTAAAAAYRASYSYAPANAPPAVFYGDVATADVYFAGSLLAEAFGNITSLWTNNTGTYALSAQEDNASFEAMVRAHQAKRVDFSRVVLLRTASDFDRAPEGKNTYDEFTADQGGFDPAVQNIFVAGNYIVQGILGEWGAFKGGVKPQEGWLHDADVFHTLATKRAGLQRRGVERRRVGRGVPLVE</sequence>
<protein>
    <recommendedName>
        <fullName evidence="5">Purine nucleoside permease</fullName>
    </recommendedName>
</protein>
<evidence type="ECO:0000256" key="2">
    <source>
        <dbReference type="SAM" id="SignalP"/>
    </source>
</evidence>
<dbReference type="Pfam" id="PF06516">
    <property type="entry name" value="NUP"/>
    <property type="match status" value="1"/>
</dbReference>
<name>A0ABR3Q452_9TREE</name>
<proteinExistence type="inferred from homology"/>
<evidence type="ECO:0000313" key="4">
    <source>
        <dbReference type="Proteomes" id="UP001565368"/>
    </source>
</evidence>